<dbReference type="PANTHER" id="PTHR11895">
    <property type="entry name" value="TRANSAMIDASE"/>
    <property type="match status" value="1"/>
</dbReference>
<sequence>MRQKERTVAEIFEWTLVETAFALRRGQVSAREVTEAVIDRANRTEPVVHAFAELREQDALRQADHADRLRSSGRPLGPLRGVPIAVKDLIDVEGFPTRAGSRATGDAPATTDAAAVRTLRAAGAIVIGKTVTHEFGWGANVPATRNAWNPRRAPGGSSAGSAVAVAVGAAFGALGTDTGGSIRVPAALNGVVGLKPTLGSVDTTGVVPMSRSLDTVGCLTRTVDDCATLFTVLAGGRSTTNTGAACRAASAISRSMTVRESMVVSPPRSSPRCRTRTRRPHASSASSDRCRGCSPLSGTADQSGHTPAGCPPAGTTDRTGQAHPVDTTSATPDPAAGTAAATRELVP</sequence>
<proteinExistence type="predicted"/>
<evidence type="ECO:0000259" key="2">
    <source>
        <dbReference type="Pfam" id="PF01425"/>
    </source>
</evidence>
<feature type="compositionally biased region" description="Basic residues" evidence="1">
    <location>
        <begin position="271"/>
        <end position="281"/>
    </location>
</feature>
<feature type="compositionally biased region" description="Low complexity" evidence="1">
    <location>
        <begin position="326"/>
        <end position="347"/>
    </location>
</feature>
<dbReference type="GO" id="GO:0003824">
    <property type="term" value="F:catalytic activity"/>
    <property type="evidence" value="ECO:0007669"/>
    <property type="project" value="InterPro"/>
</dbReference>
<dbReference type="InterPro" id="IPR023631">
    <property type="entry name" value="Amidase_dom"/>
</dbReference>
<feature type="domain" description="Amidase" evidence="2">
    <location>
        <begin position="32"/>
        <end position="244"/>
    </location>
</feature>
<dbReference type="Proteomes" id="UP000305546">
    <property type="component" value="Unassembled WGS sequence"/>
</dbReference>
<dbReference type="InterPro" id="IPR036928">
    <property type="entry name" value="AS_sf"/>
</dbReference>
<dbReference type="Gene3D" id="3.90.1300.10">
    <property type="entry name" value="Amidase signature (AS) domain"/>
    <property type="match status" value="1"/>
</dbReference>
<dbReference type="EMBL" id="VDFW01000018">
    <property type="protein sequence ID" value="TNC23783.1"/>
    <property type="molecule type" value="Genomic_DNA"/>
</dbReference>
<dbReference type="AlphaFoldDB" id="A0A5C4LYJ7"/>
<protein>
    <submittedName>
        <fullName evidence="3">Amidase</fullName>
    </submittedName>
</protein>
<evidence type="ECO:0000313" key="3">
    <source>
        <dbReference type="EMBL" id="TNC23783.1"/>
    </source>
</evidence>
<dbReference type="Pfam" id="PF01425">
    <property type="entry name" value="Amidase"/>
    <property type="match status" value="1"/>
</dbReference>
<dbReference type="SUPFAM" id="SSF75304">
    <property type="entry name" value="Amidase signature (AS) enzymes"/>
    <property type="match status" value="1"/>
</dbReference>
<evidence type="ECO:0000256" key="1">
    <source>
        <dbReference type="SAM" id="MobiDB-lite"/>
    </source>
</evidence>
<accession>A0A5C4LYJ7</accession>
<feature type="region of interest" description="Disordered" evidence="1">
    <location>
        <begin position="258"/>
        <end position="347"/>
    </location>
</feature>
<dbReference type="PANTHER" id="PTHR11895:SF176">
    <property type="entry name" value="AMIDASE AMID-RELATED"/>
    <property type="match status" value="1"/>
</dbReference>
<organism evidence="3 4">
    <name type="scientific">Amycolatopsis alkalitolerans</name>
    <dbReference type="NCBI Taxonomy" id="2547244"/>
    <lineage>
        <taxon>Bacteria</taxon>
        <taxon>Bacillati</taxon>
        <taxon>Actinomycetota</taxon>
        <taxon>Actinomycetes</taxon>
        <taxon>Pseudonocardiales</taxon>
        <taxon>Pseudonocardiaceae</taxon>
        <taxon>Amycolatopsis</taxon>
    </lineage>
</organism>
<dbReference type="InterPro" id="IPR000120">
    <property type="entry name" value="Amidase"/>
</dbReference>
<name>A0A5C4LYJ7_9PSEU</name>
<comment type="caution">
    <text evidence="3">The sequence shown here is derived from an EMBL/GenBank/DDBJ whole genome shotgun (WGS) entry which is preliminary data.</text>
</comment>
<gene>
    <name evidence="3" type="ORF">FG385_20740</name>
</gene>
<keyword evidence="4" id="KW-1185">Reference proteome</keyword>
<feature type="compositionally biased region" description="Polar residues" evidence="1">
    <location>
        <begin position="296"/>
        <end position="305"/>
    </location>
</feature>
<evidence type="ECO:0000313" key="4">
    <source>
        <dbReference type="Proteomes" id="UP000305546"/>
    </source>
</evidence>
<reference evidence="3 4" key="1">
    <citation type="submission" date="2019-06" db="EMBL/GenBank/DDBJ databases">
        <title>Amycolatopsis alkalitolerans sp. nov., isolated from Gastrodia elata Blume.</title>
        <authorList>
            <person name="Narsing Rao M.P."/>
            <person name="Li W.J."/>
        </authorList>
    </citation>
    <scope>NUCLEOTIDE SEQUENCE [LARGE SCALE GENOMIC DNA]</scope>
    <source>
        <strain evidence="3 4">SYSUP0005</strain>
    </source>
</reference>